<evidence type="ECO:0000256" key="2">
    <source>
        <dbReference type="ARBA" id="ARBA00007651"/>
    </source>
</evidence>
<dbReference type="AlphaFoldDB" id="A0AAP0GCC8"/>
<dbReference type="Proteomes" id="UP001418222">
    <property type="component" value="Unassembled WGS sequence"/>
</dbReference>
<comment type="caution">
    <text evidence="8">Lacks conserved residue(s) required for the propagation of feature annotation.</text>
</comment>
<keyword evidence="6 8" id="KW-1133">Transmembrane helix</keyword>
<dbReference type="InterPro" id="IPR006459">
    <property type="entry name" value="CASP/CASPL"/>
</dbReference>
<evidence type="ECO:0000256" key="8">
    <source>
        <dbReference type="RuleBase" id="RU361233"/>
    </source>
</evidence>
<dbReference type="InterPro" id="IPR006702">
    <property type="entry name" value="CASP_dom"/>
</dbReference>
<accession>A0AAP0GCC8</accession>
<dbReference type="EMBL" id="JBBWWQ010000003">
    <property type="protein sequence ID" value="KAK8951313.1"/>
    <property type="molecule type" value="Genomic_DNA"/>
</dbReference>
<evidence type="ECO:0000256" key="7">
    <source>
        <dbReference type="ARBA" id="ARBA00023136"/>
    </source>
</evidence>
<dbReference type="GO" id="GO:0005886">
    <property type="term" value="C:plasma membrane"/>
    <property type="evidence" value="ECO:0007669"/>
    <property type="project" value="UniProtKB-SubCell"/>
</dbReference>
<evidence type="ECO:0000256" key="6">
    <source>
        <dbReference type="ARBA" id="ARBA00022989"/>
    </source>
</evidence>
<keyword evidence="5 8" id="KW-0812">Transmembrane</keyword>
<keyword evidence="7 8" id="KW-0472">Membrane</keyword>
<evidence type="ECO:0000313" key="11">
    <source>
        <dbReference type="Proteomes" id="UP001418222"/>
    </source>
</evidence>
<dbReference type="NCBIfam" id="TIGR01569">
    <property type="entry name" value="A_tha_TIGR01569"/>
    <property type="match status" value="1"/>
</dbReference>
<keyword evidence="11" id="KW-1185">Reference proteome</keyword>
<dbReference type="InterPro" id="IPR044173">
    <property type="entry name" value="CASPL"/>
</dbReference>
<dbReference type="PANTHER" id="PTHR36488:SF8">
    <property type="entry name" value="CASP-LIKE PROTEIN 1U1"/>
    <property type="match status" value="1"/>
</dbReference>
<comment type="subcellular location">
    <subcellularLocation>
        <location evidence="1 8">Cell membrane</location>
        <topology evidence="1 8">Multi-pass membrane protein</topology>
    </subcellularLocation>
</comment>
<feature type="domain" description="Casparian strip membrane protein" evidence="9">
    <location>
        <begin position="1"/>
        <end position="51"/>
    </location>
</feature>
<evidence type="ECO:0000256" key="4">
    <source>
        <dbReference type="ARBA" id="ARBA00022475"/>
    </source>
</evidence>
<proteinExistence type="inferred from homology"/>
<comment type="subunit">
    <text evidence="3 8">Homodimer and heterodimers.</text>
</comment>
<evidence type="ECO:0000256" key="1">
    <source>
        <dbReference type="ARBA" id="ARBA00004651"/>
    </source>
</evidence>
<dbReference type="PANTHER" id="PTHR36488">
    <property type="entry name" value="CASP-LIKE PROTEIN 1U1"/>
    <property type="match status" value="1"/>
</dbReference>
<evidence type="ECO:0000256" key="3">
    <source>
        <dbReference type="ARBA" id="ARBA00011489"/>
    </source>
</evidence>
<keyword evidence="4 8" id="KW-1003">Cell membrane</keyword>
<sequence length="68" mass="7159">MASATGSSGSVAYIGLKGNSHVLWSKICNIFGKFCRHIGSATALSLVASIVLVLLVLVSSFTIYRRSV</sequence>
<gene>
    <name evidence="10" type="ORF">KSP39_PZI003838</name>
</gene>
<name>A0AAP0GCC8_9ASPA</name>
<evidence type="ECO:0000256" key="5">
    <source>
        <dbReference type="ARBA" id="ARBA00022692"/>
    </source>
</evidence>
<evidence type="ECO:0000259" key="9">
    <source>
        <dbReference type="Pfam" id="PF04535"/>
    </source>
</evidence>
<organism evidence="10 11">
    <name type="scientific">Platanthera zijinensis</name>
    <dbReference type="NCBI Taxonomy" id="2320716"/>
    <lineage>
        <taxon>Eukaryota</taxon>
        <taxon>Viridiplantae</taxon>
        <taxon>Streptophyta</taxon>
        <taxon>Embryophyta</taxon>
        <taxon>Tracheophyta</taxon>
        <taxon>Spermatophyta</taxon>
        <taxon>Magnoliopsida</taxon>
        <taxon>Liliopsida</taxon>
        <taxon>Asparagales</taxon>
        <taxon>Orchidaceae</taxon>
        <taxon>Orchidoideae</taxon>
        <taxon>Orchideae</taxon>
        <taxon>Orchidinae</taxon>
        <taxon>Platanthera</taxon>
    </lineage>
</organism>
<comment type="caution">
    <text evidence="10">The sequence shown here is derived from an EMBL/GenBank/DDBJ whole genome shotgun (WGS) entry which is preliminary data.</text>
</comment>
<dbReference type="Pfam" id="PF04535">
    <property type="entry name" value="CASP_dom"/>
    <property type="match status" value="1"/>
</dbReference>
<evidence type="ECO:0000313" key="10">
    <source>
        <dbReference type="EMBL" id="KAK8951313.1"/>
    </source>
</evidence>
<reference evidence="10 11" key="1">
    <citation type="journal article" date="2022" name="Nat. Plants">
        <title>Genomes of leafy and leafless Platanthera orchids illuminate the evolution of mycoheterotrophy.</title>
        <authorList>
            <person name="Li M.H."/>
            <person name="Liu K.W."/>
            <person name="Li Z."/>
            <person name="Lu H.C."/>
            <person name="Ye Q.L."/>
            <person name="Zhang D."/>
            <person name="Wang J.Y."/>
            <person name="Li Y.F."/>
            <person name="Zhong Z.M."/>
            <person name="Liu X."/>
            <person name="Yu X."/>
            <person name="Liu D.K."/>
            <person name="Tu X.D."/>
            <person name="Liu B."/>
            <person name="Hao Y."/>
            <person name="Liao X.Y."/>
            <person name="Jiang Y.T."/>
            <person name="Sun W.H."/>
            <person name="Chen J."/>
            <person name="Chen Y.Q."/>
            <person name="Ai Y."/>
            <person name="Zhai J.W."/>
            <person name="Wu S.S."/>
            <person name="Zhou Z."/>
            <person name="Hsiao Y.Y."/>
            <person name="Wu W.L."/>
            <person name="Chen Y.Y."/>
            <person name="Lin Y.F."/>
            <person name="Hsu J.L."/>
            <person name="Li C.Y."/>
            <person name="Wang Z.W."/>
            <person name="Zhao X."/>
            <person name="Zhong W.Y."/>
            <person name="Ma X.K."/>
            <person name="Ma L."/>
            <person name="Huang J."/>
            <person name="Chen G.Z."/>
            <person name="Huang M.Z."/>
            <person name="Huang L."/>
            <person name="Peng D.H."/>
            <person name="Luo Y.B."/>
            <person name="Zou S.Q."/>
            <person name="Chen S.P."/>
            <person name="Lan S."/>
            <person name="Tsai W.C."/>
            <person name="Van de Peer Y."/>
            <person name="Liu Z.J."/>
        </authorList>
    </citation>
    <scope>NUCLEOTIDE SEQUENCE [LARGE SCALE GENOMIC DNA]</scope>
    <source>
        <strain evidence="10">Lor287</strain>
    </source>
</reference>
<feature type="transmembrane region" description="Helical" evidence="8">
    <location>
        <begin position="43"/>
        <end position="64"/>
    </location>
</feature>
<protein>
    <recommendedName>
        <fullName evidence="8">CASP-like protein</fullName>
    </recommendedName>
</protein>
<comment type="similarity">
    <text evidence="2 8">Belongs to the Casparian strip membrane proteins (CASP) family.</text>
</comment>